<feature type="compositionally biased region" description="Basic and acidic residues" evidence="1">
    <location>
        <begin position="146"/>
        <end position="155"/>
    </location>
</feature>
<dbReference type="PANTHER" id="PTHR35440">
    <property type="entry name" value="TESTIS-EXPRESSED PROTEIN 36"/>
    <property type="match status" value="1"/>
</dbReference>
<keyword evidence="4" id="KW-1185">Reference proteome</keyword>
<dbReference type="CTD" id="387718"/>
<feature type="region of interest" description="Disordered" evidence="1">
    <location>
        <begin position="1"/>
        <end position="61"/>
    </location>
</feature>
<name>A0A913Z6D1_PATMI</name>
<evidence type="ECO:0000313" key="4">
    <source>
        <dbReference type="Proteomes" id="UP000887568"/>
    </source>
</evidence>
<dbReference type="InterPro" id="IPR029369">
    <property type="entry name" value="HDNR"/>
</dbReference>
<dbReference type="EnsemblMetazoa" id="XM_038190437.1">
    <property type="protein sequence ID" value="XP_038046365.1"/>
    <property type="gene ID" value="LOC119720652"/>
</dbReference>
<dbReference type="OMA" id="SWFPHIG"/>
<feature type="compositionally biased region" description="Polar residues" evidence="1">
    <location>
        <begin position="32"/>
        <end position="46"/>
    </location>
</feature>
<dbReference type="AlphaFoldDB" id="A0A913Z6D1"/>
<feature type="region of interest" description="Disordered" evidence="1">
    <location>
        <begin position="131"/>
        <end position="199"/>
    </location>
</feature>
<feature type="compositionally biased region" description="Basic and acidic residues" evidence="1">
    <location>
        <begin position="47"/>
        <end position="61"/>
    </location>
</feature>
<reference evidence="3" key="1">
    <citation type="submission" date="2022-11" db="UniProtKB">
        <authorList>
            <consortium name="EnsemblMetazoa"/>
        </authorList>
    </citation>
    <scope>IDENTIFICATION</scope>
</reference>
<dbReference type="RefSeq" id="XP_038046365.1">
    <property type="nucleotide sequence ID" value="XM_038190437.1"/>
</dbReference>
<dbReference type="GeneID" id="119720652"/>
<dbReference type="PANTHER" id="PTHR35440:SF1">
    <property type="entry name" value="TESTIS-EXPRESSED PROTEIN 36"/>
    <property type="match status" value="1"/>
</dbReference>
<sequence>MPKSRASVPSASNDGIWFRTRGWSDPPMMRETVTSTGSMLSTSLRDQQPERPKPPPEPFDTRMELSYTVENPFSMHDNRNSFQDHGVYFGHGLGKRFFHGDERQHGSKDFYTWDLPGQDLHSTNYRDAFMGRPCRQPPTRRRFPRKHPEPREGQQKLDTTTSDWFQPPDVPYKTETQTLVSSKEPHLKPNPWKYSYKAY</sequence>
<dbReference type="Pfam" id="PF15115">
    <property type="entry name" value="HDNR"/>
    <property type="match status" value="1"/>
</dbReference>
<dbReference type="Proteomes" id="UP000887568">
    <property type="component" value="Unplaced"/>
</dbReference>
<evidence type="ECO:0000256" key="1">
    <source>
        <dbReference type="SAM" id="MobiDB-lite"/>
    </source>
</evidence>
<protein>
    <recommendedName>
        <fullName evidence="2">Domain of unknown function with conserved HDNR motif domain-containing protein</fullName>
    </recommendedName>
</protein>
<evidence type="ECO:0000313" key="3">
    <source>
        <dbReference type="EnsemblMetazoa" id="XP_038046365.1"/>
    </source>
</evidence>
<proteinExistence type="predicted"/>
<feature type="domain" description="Domain of unknown function with conserved HDNR motif" evidence="2">
    <location>
        <begin position="1"/>
        <end position="154"/>
    </location>
</feature>
<accession>A0A913Z6D1</accession>
<evidence type="ECO:0000259" key="2">
    <source>
        <dbReference type="Pfam" id="PF15115"/>
    </source>
</evidence>
<dbReference type="OrthoDB" id="10003408at2759"/>
<organism evidence="3 4">
    <name type="scientific">Patiria miniata</name>
    <name type="common">Bat star</name>
    <name type="synonym">Asterina miniata</name>
    <dbReference type="NCBI Taxonomy" id="46514"/>
    <lineage>
        <taxon>Eukaryota</taxon>
        <taxon>Metazoa</taxon>
        <taxon>Echinodermata</taxon>
        <taxon>Eleutherozoa</taxon>
        <taxon>Asterozoa</taxon>
        <taxon>Asteroidea</taxon>
        <taxon>Valvatacea</taxon>
        <taxon>Valvatida</taxon>
        <taxon>Asterinidae</taxon>
        <taxon>Patiria</taxon>
    </lineage>
</organism>